<dbReference type="AlphaFoldDB" id="A0A936NG94"/>
<comment type="caution">
    <text evidence="2">The sequence shown here is derived from an EMBL/GenBank/DDBJ whole genome shotgun (WGS) entry which is preliminary data.</text>
</comment>
<dbReference type="Proteomes" id="UP000727993">
    <property type="component" value="Unassembled WGS sequence"/>
</dbReference>
<protein>
    <submittedName>
        <fullName evidence="2">Uncharacterized protein</fullName>
    </submittedName>
</protein>
<keyword evidence="1" id="KW-0812">Transmembrane</keyword>
<proteinExistence type="predicted"/>
<dbReference type="EMBL" id="JADJZA010000009">
    <property type="protein sequence ID" value="MBK9298387.1"/>
    <property type="molecule type" value="Genomic_DNA"/>
</dbReference>
<gene>
    <name evidence="2" type="ORF">IPN02_16440</name>
</gene>
<accession>A0A936NG94</accession>
<organism evidence="2 3">
    <name type="scientific">Candidatus Neomicrothrix subdominans</name>
    <dbReference type="NCBI Taxonomy" id="2954438"/>
    <lineage>
        <taxon>Bacteria</taxon>
        <taxon>Bacillati</taxon>
        <taxon>Actinomycetota</taxon>
        <taxon>Acidimicrobiia</taxon>
        <taxon>Acidimicrobiales</taxon>
        <taxon>Microthrixaceae</taxon>
        <taxon>Candidatus Neomicrothrix</taxon>
    </lineage>
</organism>
<feature type="transmembrane region" description="Helical" evidence="1">
    <location>
        <begin position="23"/>
        <end position="42"/>
    </location>
</feature>
<keyword evidence="1" id="KW-0472">Membrane</keyword>
<evidence type="ECO:0000256" key="1">
    <source>
        <dbReference type="SAM" id="Phobius"/>
    </source>
</evidence>
<evidence type="ECO:0000313" key="2">
    <source>
        <dbReference type="EMBL" id="MBK9298387.1"/>
    </source>
</evidence>
<evidence type="ECO:0000313" key="3">
    <source>
        <dbReference type="Proteomes" id="UP000727993"/>
    </source>
</evidence>
<reference evidence="2 3" key="1">
    <citation type="submission" date="2020-10" db="EMBL/GenBank/DDBJ databases">
        <title>Connecting structure to function with the recovery of over 1000 high-quality activated sludge metagenome-assembled genomes encoding full-length rRNA genes using long-read sequencing.</title>
        <authorList>
            <person name="Singleton C.M."/>
            <person name="Petriglieri F."/>
            <person name="Kristensen J.M."/>
            <person name="Kirkegaard R.H."/>
            <person name="Michaelsen T.Y."/>
            <person name="Andersen M.H."/>
            <person name="Karst S.M."/>
            <person name="Dueholm M.S."/>
            <person name="Nielsen P.H."/>
            <person name="Albertsen M."/>
        </authorList>
    </citation>
    <scope>NUCLEOTIDE SEQUENCE [LARGE SCALE GENOMIC DNA]</scope>
    <source>
        <strain evidence="2">Lyne_18-Q3-R50-59_MAXAC.006</strain>
    </source>
</reference>
<sequence>MLGIGIGGRRRRLHLSRHGAKELAAFFKFTGAALIVIAAGVFRSRVH</sequence>
<keyword evidence="1" id="KW-1133">Transmembrane helix</keyword>
<name>A0A936NG94_9ACTN</name>